<feature type="repeat" description="PPR" evidence="2">
    <location>
        <begin position="179"/>
        <end position="213"/>
    </location>
</feature>
<dbReference type="STRING" id="56857.A0A200PX63"/>
<evidence type="ECO:0000313" key="4">
    <source>
        <dbReference type="EMBL" id="OVA02755.1"/>
    </source>
</evidence>
<proteinExistence type="predicted"/>
<dbReference type="InterPro" id="IPR011990">
    <property type="entry name" value="TPR-like_helical_dom_sf"/>
</dbReference>
<keyword evidence="5" id="KW-1185">Reference proteome</keyword>
<name>A0A200PX63_MACCD</name>
<feature type="domain" description="Pentatricopeptide repeat-containing protein-mitochondrial" evidence="3">
    <location>
        <begin position="110"/>
        <end position="205"/>
    </location>
</feature>
<gene>
    <name evidence="4" type="ORF">BVC80_9093g104</name>
</gene>
<dbReference type="Pfam" id="PF01535">
    <property type="entry name" value="PPR"/>
    <property type="match status" value="1"/>
</dbReference>
<dbReference type="InterPro" id="IPR057027">
    <property type="entry name" value="TPR_mt"/>
</dbReference>
<dbReference type="PANTHER" id="PTHR47003:SF5">
    <property type="entry name" value="PENTATRICOPEPTIDE REPEAT-CONTAINING PROTEIN"/>
    <property type="match status" value="1"/>
</dbReference>
<protein>
    <submittedName>
        <fullName evidence="4">Pentatricopeptide repeat</fullName>
    </submittedName>
</protein>
<dbReference type="NCBIfam" id="TIGR00756">
    <property type="entry name" value="PPR"/>
    <property type="match status" value="2"/>
</dbReference>
<feature type="repeat" description="PPR" evidence="2">
    <location>
        <begin position="214"/>
        <end position="248"/>
    </location>
</feature>
<keyword evidence="1" id="KW-0677">Repeat</keyword>
<dbReference type="AlphaFoldDB" id="A0A200PX63"/>
<dbReference type="PROSITE" id="PS51375">
    <property type="entry name" value="PPR"/>
    <property type="match status" value="3"/>
</dbReference>
<sequence length="337" mass="37132">MFFLLRKTPLKPIQSSALFGITSRFLSSKSGHQRNHDPDEPTSASYDELITVAGRSKDFATLQHLLNKRNKDGCFNTSNTFKFVTEENPNSILDDLTETLTGLDKGFARKNAFDSLIARLCNTNHIDESQRVIAKMIQGGCGVNACTFHPLLNALTRKKKIDEAWGILTLMRENGIPIDVTAYNYILTAHCVDGNLTAAAGVLKKILEEGLKEDGRTYDAMVLGACRVGKVEGALEMLRRMEEAKIPVMYSTHAHVISGLLGLGCIAQAVEFVLAVGGRDKGLDTHNFGYLGSRLVRRKRLEEAKLVSGEMDKRGLIVGKKLRSEYESLLSAELVAD</sequence>
<comment type="caution">
    <text evidence="4">The sequence shown here is derived from an EMBL/GenBank/DDBJ whole genome shotgun (WGS) entry which is preliminary data.</text>
</comment>
<feature type="repeat" description="PPR" evidence="2">
    <location>
        <begin position="144"/>
        <end position="178"/>
    </location>
</feature>
<dbReference type="InterPro" id="IPR044578">
    <property type="entry name" value="BIR6-like"/>
</dbReference>
<dbReference type="OrthoDB" id="185373at2759"/>
<dbReference type="OMA" id="GANACTF"/>
<organism evidence="4 5">
    <name type="scientific">Macleaya cordata</name>
    <name type="common">Five-seeded plume-poppy</name>
    <name type="synonym">Bocconia cordata</name>
    <dbReference type="NCBI Taxonomy" id="56857"/>
    <lineage>
        <taxon>Eukaryota</taxon>
        <taxon>Viridiplantae</taxon>
        <taxon>Streptophyta</taxon>
        <taxon>Embryophyta</taxon>
        <taxon>Tracheophyta</taxon>
        <taxon>Spermatophyta</taxon>
        <taxon>Magnoliopsida</taxon>
        <taxon>Ranunculales</taxon>
        <taxon>Papaveraceae</taxon>
        <taxon>Papaveroideae</taxon>
        <taxon>Macleaya</taxon>
    </lineage>
</organism>
<evidence type="ECO:0000256" key="2">
    <source>
        <dbReference type="PROSITE-ProRule" id="PRU00708"/>
    </source>
</evidence>
<accession>A0A200PX63</accession>
<dbReference type="InterPro" id="IPR002885">
    <property type="entry name" value="PPR_rpt"/>
</dbReference>
<dbReference type="InParanoid" id="A0A200PX63"/>
<dbReference type="Pfam" id="PF23276">
    <property type="entry name" value="TPR_24"/>
    <property type="match status" value="1"/>
</dbReference>
<dbReference type="GO" id="GO:0008380">
    <property type="term" value="P:RNA splicing"/>
    <property type="evidence" value="ECO:0007669"/>
    <property type="project" value="InterPro"/>
</dbReference>
<evidence type="ECO:0000259" key="3">
    <source>
        <dbReference type="Pfam" id="PF23276"/>
    </source>
</evidence>
<dbReference type="FunCoup" id="A0A200PX63">
    <property type="interactions" value="75"/>
</dbReference>
<dbReference type="Gene3D" id="1.25.40.10">
    <property type="entry name" value="Tetratricopeptide repeat domain"/>
    <property type="match status" value="1"/>
</dbReference>
<dbReference type="Proteomes" id="UP000195402">
    <property type="component" value="Unassembled WGS sequence"/>
</dbReference>
<dbReference type="PANTHER" id="PTHR47003">
    <property type="entry name" value="OS01G0970900 PROTEIN"/>
    <property type="match status" value="1"/>
</dbReference>
<evidence type="ECO:0000313" key="5">
    <source>
        <dbReference type="Proteomes" id="UP000195402"/>
    </source>
</evidence>
<reference evidence="4 5" key="1">
    <citation type="journal article" date="2017" name="Mol. Plant">
        <title>The Genome of Medicinal Plant Macleaya cordata Provides New Insights into Benzylisoquinoline Alkaloids Metabolism.</title>
        <authorList>
            <person name="Liu X."/>
            <person name="Liu Y."/>
            <person name="Huang P."/>
            <person name="Ma Y."/>
            <person name="Qing Z."/>
            <person name="Tang Q."/>
            <person name="Cao H."/>
            <person name="Cheng P."/>
            <person name="Zheng Y."/>
            <person name="Yuan Z."/>
            <person name="Zhou Y."/>
            <person name="Liu J."/>
            <person name="Tang Z."/>
            <person name="Zhuo Y."/>
            <person name="Zhang Y."/>
            <person name="Yu L."/>
            <person name="Huang J."/>
            <person name="Yang P."/>
            <person name="Peng Q."/>
            <person name="Zhang J."/>
            <person name="Jiang W."/>
            <person name="Zhang Z."/>
            <person name="Lin K."/>
            <person name="Ro D.K."/>
            <person name="Chen X."/>
            <person name="Xiong X."/>
            <person name="Shang Y."/>
            <person name="Huang S."/>
            <person name="Zeng J."/>
        </authorList>
    </citation>
    <scope>NUCLEOTIDE SEQUENCE [LARGE SCALE GENOMIC DNA]</scope>
    <source>
        <strain evidence="5">cv. BLH2017</strain>
        <tissue evidence="4">Root</tissue>
    </source>
</reference>
<dbReference type="EMBL" id="MVGT01003948">
    <property type="protein sequence ID" value="OVA02755.1"/>
    <property type="molecule type" value="Genomic_DNA"/>
</dbReference>
<evidence type="ECO:0000256" key="1">
    <source>
        <dbReference type="ARBA" id="ARBA00022737"/>
    </source>
</evidence>